<dbReference type="AlphaFoldDB" id="A0A4D9EBL2"/>
<evidence type="ECO:0000313" key="2">
    <source>
        <dbReference type="EMBL" id="TFK04823.1"/>
    </source>
</evidence>
<accession>A0A4D9EBL2</accession>
<name>A0A4D9EBL2_9SAUR</name>
<proteinExistence type="predicted"/>
<reference evidence="2 3" key="1">
    <citation type="submission" date="2019-04" db="EMBL/GenBank/DDBJ databases">
        <title>Draft genome of the big-headed turtle Platysternon megacephalum.</title>
        <authorList>
            <person name="Gong S."/>
        </authorList>
    </citation>
    <scope>NUCLEOTIDE SEQUENCE [LARGE SCALE GENOMIC DNA]</scope>
    <source>
        <strain evidence="2">DO16091913</strain>
        <tissue evidence="2">Muscle</tissue>
    </source>
</reference>
<dbReference type="Proteomes" id="UP000297703">
    <property type="component" value="Unassembled WGS sequence"/>
</dbReference>
<evidence type="ECO:0000256" key="1">
    <source>
        <dbReference type="SAM" id="MobiDB-lite"/>
    </source>
</evidence>
<gene>
    <name evidence="2" type="ORF">DR999_PMT12591</name>
</gene>
<dbReference type="EMBL" id="QXTE01000127">
    <property type="protein sequence ID" value="TFK04823.1"/>
    <property type="molecule type" value="Genomic_DNA"/>
</dbReference>
<comment type="caution">
    <text evidence="2">The sequence shown here is derived from an EMBL/GenBank/DDBJ whole genome shotgun (WGS) entry which is preliminary data.</text>
</comment>
<organism evidence="2 3">
    <name type="scientific">Platysternon megacephalum</name>
    <name type="common">big-headed turtle</name>
    <dbReference type="NCBI Taxonomy" id="55544"/>
    <lineage>
        <taxon>Eukaryota</taxon>
        <taxon>Metazoa</taxon>
        <taxon>Chordata</taxon>
        <taxon>Craniata</taxon>
        <taxon>Vertebrata</taxon>
        <taxon>Euteleostomi</taxon>
        <taxon>Archelosauria</taxon>
        <taxon>Testudinata</taxon>
        <taxon>Testudines</taxon>
        <taxon>Cryptodira</taxon>
        <taxon>Durocryptodira</taxon>
        <taxon>Testudinoidea</taxon>
        <taxon>Platysternidae</taxon>
        <taxon>Platysternon</taxon>
    </lineage>
</organism>
<protein>
    <submittedName>
        <fullName evidence="2">Chitotriosidase-1-like</fullName>
    </submittedName>
</protein>
<feature type="region of interest" description="Disordered" evidence="1">
    <location>
        <begin position="114"/>
        <end position="133"/>
    </location>
</feature>
<evidence type="ECO:0000313" key="3">
    <source>
        <dbReference type="Proteomes" id="UP000297703"/>
    </source>
</evidence>
<reference evidence="2 3" key="2">
    <citation type="submission" date="2019-04" db="EMBL/GenBank/DDBJ databases">
        <title>The genome sequence of big-headed turtle.</title>
        <authorList>
            <person name="Gong S."/>
        </authorList>
    </citation>
    <scope>NUCLEOTIDE SEQUENCE [LARGE SCALE GENOMIC DNA]</scope>
    <source>
        <strain evidence="2">DO16091913</strain>
        <tissue evidence="2">Muscle</tissue>
    </source>
</reference>
<sequence length="133" mass="14768">MPTASPRMGDGIREVSEETLAMPGRFQRAKAETDPPARAERKGRGIGLDVLLFIYFCFLLSSHWTVSCTSSGCFWSPICLLGNRCHRGLIPQEAAWKEDVWLLQQEFSQRSKGIEWGGKQQTAPAGLAKSLRG</sequence>
<keyword evidence="3" id="KW-1185">Reference proteome</keyword>